<keyword evidence="1" id="KW-0812">Transmembrane</keyword>
<dbReference type="EMBL" id="BARU01039793">
    <property type="protein sequence ID" value="GAH85031.1"/>
    <property type="molecule type" value="Genomic_DNA"/>
</dbReference>
<feature type="transmembrane region" description="Helical" evidence="1">
    <location>
        <begin position="12"/>
        <end position="30"/>
    </location>
</feature>
<organism evidence="2">
    <name type="scientific">marine sediment metagenome</name>
    <dbReference type="NCBI Taxonomy" id="412755"/>
    <lineage>
        <taxon>unclassified sequences</taxon>
        <taxon>metagenomes</taxon>
        <taxon>ecological metagenomes</taxon>
    </lineage>
</organism>
<evidence type="ECO:0000256" key="1">
    <source>
        <dbReference type="SAM" id="Phobius"/>
    </source>
</evidence>
<accession>X1IRH1</accession>
<reference evidence="2" key="1">
    <citation type="journal article" date="2014" name="Front. Microbiol.">
        <title>High frequency of phylogenetically diverse reductive dehalogenase-homologous genes in deep subseafloor sedimentary metagenomes.</title>
        <authorList>
            <person name="Kawai M."/>
            <person name="Futagami T."/>
            <person name="Toyoda A."/>
            <person name="Takaki Y."/>
            <person name="Nishi S."/>
            <person name="Hori S."/>
            <person name="Arai W."/>
            <person name="Tsubouchi T."/>
            <person name="Morono Y."/>
            <person name="Uchiyama I."/>
            <person name="Ito T."/>
            <person name="Fujiyama A."/>
            <person name="Inagaki F."/>
            <person name="Takami H."/>
        </authorList>
    </citation>
    <scope>NUCLEOTIDE SEQUENCE</scope>
    <source>
        <strain evidence="2">Expedition CK06-06</strain>
    </source>
</reference>
<evidence type="ECO:0000313" key="2">
    <source>
        <dbReference type="EMBL" id="GAH85031.1"/>
    </source>
</evidence>
<dbReference type="AlphaFoldDB" id="X1IRH1"/>
<name>X1IRH1_9ZZZZ</name>
<proteinExistence type="predicted"/>
<comment type="caution">
    <text evidence="2">The sequence shown here is derived from an EMBL/GenBank/DDBJ whole genome shotgun (WGS) entry which is preliminary data.</text>
</comment>
<protein>
    <submittedName>
        <fullName evidence="2">Uncharacterized protein</fullName>
    </submittedName>
</protein>
<keyword evidence="1" id="KW-0472">Membrane</keyword>
<sequence length="64" mass="6738">MNKPWWKSRTKVGGVLVGGGMILTSGGKFLLDEIDIVVACVGIVTGIGIILTAIGLRDAIEKKQ</sequence>
<keyword evidence="1" id="KW-1133">Transmembrane helix</keyword>
<gene>
    <name evidence="2" type="ORF">S03H2_61630</name>
</gene>
<feature type="transmembrane region" description="Helical" evidence="1">
    <location>
        <begin position="36"/>
        <end position="56"/>
    </location>
</feature>